<protein>
    <recommendedName>
        <fullName evidence="4">ZMYM2-like/QRICH1 C-terminal domain-containing protein</fullName>
    </recommendedName>
</protein>
<proteinExistence type="predicted"/>
<sequence length="191" mass="21726">MNERNTKTRTGTDVKNKREIPQRAWANLNDQTRCPVEAYKLYKSKRPVNFSKPEDPFYIQENTNPNKSTRWYKSQIVGISGHRNIQSISSYSKLNPSKHKEIASCILGGCDDRIQASQTLVTIDNNVGERNVHQTTTTFERQISVGQGHAAPAGLNYIFGAPIYGGTFNINIQSVPDNNPQQRKRRRSYLQ</sequence>
<evidence type="ECO:0000313" key="6">
    <source>
        <dbReference type="Proteomes" id="UP000596742"/>
    </source>
</evidence>
<comment type="caution">
    <text evidence="5">The sequence shown here is derived from an EMBL/GenBank/DDBJ whole genome shotgun (WGS) entry which is preliminary data.</text>
</comment>
<dbReference type="PANTHER" id="PTHR46963">
    <property type="entry name" value="SIMILAR TO RIKEN CDNA E130308A19"/>
    <property type="match status" value="1"/>
</dbReference>
<dbReference type="Proteomes" id="UP000596742">
    <property type="component" value="Unassembled WGS sequence"/>
</dbReference>
<name>A0A8B6CJ87_MYTGA</name>
<keyword evidence="2" id="KW-0597">Phosphoprotein</keyword>
<evidence type="ECO:0000313" key="5">
    <source>
        <dbReference type="EMBL" id="VDI05443.1"/>
    </source>
</evidence>
<keyword evidence="3" id="KW-0832">Ubl conjugation</keyword>
<accession>A0A8B6CJ87</accession>
<dbReference type="InterPro" id="IPR042838">
    <property type="entry name" value="KIAA1958"/>
</dbReference>
<organism evidence="5 6">
    <name type="scientific">Mytilus galloprovincialis</name>
    <name type="common">Mediterranean mussel</name>
    <dbReference type="NCBI Taxonomy" id="29158"/>
    <lineage>
        <taxon>Eukaryota</taxon>
        <taxon>Metazoa</taxon>
        <taxon>Spiralia</taxon>
        <taxon>Lophotrochozoa</taxon>
        <taxon>Mollusca</taxon>
        <taxon>Bivalvia</taxon>
        <taxon>Autobranchia</taxon>
        <taxon>Pteriomorphia</taxon>
        <taxon>Mytilida</taxon>
        <taxon>Mytiloidea</taxon>
        <taxon>Mytilidae</taxon>
        <taxon>Mytilinae</taxon>
        <taxon>Mytilus</taxon>
    </lineage>
</organism>
<keyword evidence="6" id="KW-1185">Reference proteome</keyword>
<gene>
    <name evidence="5" type="ORF">MGAL_10B045359</name>
</gene>
<dbReference type="PANTHER" id="PTHR46963:SF2">
    <property type="match status" value="1"/>
</dbReference>
<evidence type="ECO:0000256" key="2">
    <source>
        <dbReference type="ARBA" id="ARBA00022553"/>
    </source>
</evidence>
<dbReference type="OrthoDB" id="6156728at2759"/>
<dbReference type="EMBL" id="UYJE01001816">
    <property type="protein sequence ID" value="VDI05443.1"/>
    <property type="molecule type" value="Genomic_DNA"/>
</dbReference>
<dbReference type="InterPro" id="IPR021893">
    <property type="entry name" value="ZMYM2-like_C"/>
</dbReference>
<evidence type="ECO:0000256" key="3">
    <source>
        <dbReference type="ARBA" id="ARBA00022843"/>
    </source>
</evidence>
<dbReference type="Pfam" id="PF12012">
    <property type="entry name" value="DUF3504"/>
    <property type="match status" value="1"/>
</dbReference>
<feature type="domain" description="ZMYM2-like/QRICH1 C-terminal" evidence="4">
    <location>
        <begin position="9"/>
        <end position="78"/>
    </location>
</feature>
<dbReference type="AlphaFoldDB" id="A0A8B6CJ87"/>
<keyword evidence="1" id="KW-1017">Isopeptide bond</keyword>
<evidence type="ECO:0000259" key="4">
    <source>
        <dbReference type="Pfam" id="PF12012"/>
    </source>
</evidence>
<reference evidence="5" key="1">
    <citation type="submission" date="2018-11" db="EMBL/GenBank/DDBJ databases">
        <authorList>
            <person name="Alioto T."/>
            <person name="Alioto T."/>
        </authorList>
    </citation>
    <scope>NUCLEOTIDE SEQUENCE</scope>
</reference>
<evidence type="ECO:0000256" key="1">
    <source>
        <dbReference type="ARBA" id="ARBA00022499"/>
    </source>
</evidence>